<name>A0A7R9BS94_9CRUS</name>
<feature type="chain" id="PRO_5036210281" evidence="1">
    <location>
        <begin position="21"/>
        <end position="191"/>
    </location>
</feature>
<dbReference type="EMBL" id="CAJPEX010001546">
    <property type="protein sequence ID" value="CAG0919369.1"/>
    <property type="molecule type" value="Genomic_DNA"/>
</dbReference>
<organism evidence="2">
    <name type="scientific">Notodromas monacha</name>
    <dbReference type="NCBI Taxonomy" id="399045"/>
    <lineage>
        <taxon>Eukaryota</taxon>
        <taxon>Metazoa</taxon>
        <taxon>Ecdysozoa</taxon>
        <taxon>Arthropoda</taxon>
        <taxon>Crustacea</taxon>
        <taxon>Oligostraca</taxon>
        <taxon>Ostracoda</taxon>
        <taxon>Podocopa</taxon>
        <taxon>Podocopida</taxon>
        <taxon>Cypridocopina</taxon>
        <taxon>Cypridoidea</taxon>
        <taxon>Cyprididae</taxon>
        <taxon>Notodromas</taxon>
    </lineage>
</organism>
<evidence type="ECO:0000256" key="1">
    <source>
        <dbReference type="SAM" id="SignalP"/>
    </source>
</evidence>
<protein>
    <submittedName>
        <fullName evidence="2">Uncharacterized protein</fullName>
    </submittedName>
</protein>
<dbReference type="OrthoDB" id="6340809at2759"/>
<evidence type="ECO:0000313" key="3">
    <source>
        <dbReference type="Proteomes" id="UP000678499"/>
    </source>
</evidence>
<feature type="signal peptide" evidence="1">
    <location>
        <begin position="1"/>
        <end position="20"/>
    </location>
</feature>
<dbReference type="PROSITE" id="PS51257">
    <property type="entry name" value="PROKAR_LIPOPROTEIN"/>
    <property type="match status" value="1"/>
</dbReference>
<keyword evidence="1" id="KW-0732">Signal</keyword>
<evidence type="ECO:0000313" key="2">
    <source>
        <dbReference type="EMBL" id="CAD7279217.1"/>
    </source>
</evidence>
<gene>
    <name evidence="2" type="ORF">NMOB1V02_LOCUS6894</name>
</gene>
<keyword evidence="3" id="KW-1185">Reference proteome</keyword>
<sequence>MSRIELIALALFGIVAMTSCSHLPIIKEASVQDLFEEQRKNICEQSMPCMWEVYERGPSSYFIPTERHNFLGYSRSHFSKGQTVNSLTFAFNNVKTCEKGRCLEEASVQDLFEEQRKNICEQSMPCMWEVYERGPSSYFIPTDCHCPEDLRCMVNSEELSVSAYVYTCQQPNPMSRRYPLASFRAKRRYFY</sequence>
<reference evidence="2" key="1">
    <citation type="submission" date="2020-11" db="EMBL/GenBank/DDBJ databases">
        <authorList>
            <person name="Tran Van P."/>
        </authorList>
    </citation>
    <scope>NUCLEOTIDE SEQUENCE</scope>
</reference>
<dbReference type="EMBL" id="OA883583">
    <property type="protein sequence ID" value="CAD7279217.1"/>
    <property type="molecule type" value="Genomic_DNA"/>
</dbReference>
<dbReference type="Proteomes" id="UP000678499">
    <property type="component" value="Unassembled WGS sequence"/>
</dbReference>
<accession>A0A7R9BS94</accession>
<proteinExistence type="predicted"/>
<dbReference type="AlphaFoldDB" id="A0A7R9BS94"/>